<gene>
    <name evidence="1" type="ORF">UT39_C0010G0014</name>
</gene>
<evidence type="ECO:0000313" key="2">
    <source>
        <dbReference type="Proteomes" id="UP000034246"/>
    </source>
</evidence>
<reference evidence="1 2" key="1">
    <citation type="journal article" date="2015" name="Nature">
        <title>rRNA introns, odd ribosomes, and small enigmatic genomes across a large radiation of phyla.</title>
        <authorList>
            <person name="Brown C.T."/>
            <person name="Hug L.A."/>
            <person name="Thomas B.C."/>
            <person name="Sharon I."/>
            <person name="Castelle C.J."/>
            <person name="Singh A."/>
            <person name="Wilkins M.J."/>
            <person name="Williams K.H."/>
            <person name="Banfield J.F."/>
        </authorList>
    </citation>
    <scope>NUCLEOTIDE SEQUENCE [LARGE SCALE GENOMIC DNA]</scope>
</reference>
<evidence type="ECO:0000313" key="1">
    <source>
        <dbReference type="EMBL" id="KKR11181.1"/>
    </source>
</evidence>
<comment type="caution">
    <text evidence="1">The sequence shown here is derived from an EMBL/GenBank/DDBJ whole genome shotgun (WGS) entry which is preliminary data.</text>
</comment>
<dbReference type="AlphaFoldDB" id="A0A0G0NEG3"/>
<accession>A0A0G0NEG3</accession>
<sequence length="82" mass="9214">MSPAKEIGLVIQTASFNEGFKARLLDPAQRREALKDLRLGNKRLIRVPLTDNEIAALGKIKADDLPSFAQQCLDYDRLMSEK</sequence>
<proteinExistence type="predicted"/>
<dbReference type="EMBL" id="LBWP01000010">
    <property type="protein sequence ID" value="KKR11181.1"/>
    <property type="molecule type" value="Genomic_DNA"/>
</dbReference>
<dbReference type="Proteomes" id="UP000034246">
    <property type="component" value="Unassembled WGS sequence"/>
</dbReference>
<protein>
    <submittedName>
        <fullName evidence="1">Uncharacterized protein</fullName>
    </submittedName>
</protein>
<organism evidence="1 2">
    <name type="scientific">Candidatus Woesebacteria bacterium GW2011_GWA1_39_21</name>
    <dbReference type="NCBI Taxonomy" id="1618550"/>
    <lineage>
        <taxon>Bacteria</taxon>
        <taxon>Candidatus Woeseibacteriota</taxon>
    </lineage>
</organism>
<name>A0A0G0NEG3_9BACT</name>